<dbReference type="InterPro" id="IPR052604">
    <property type="entry name" value="Mito_Tim_assembly_helper"/>
</dbReference>
<proteinExistence type="predicted"/>
<sequence length="105" mass="12553">MNLRGQLVDEQTRCVHYHTSKDIIAIKMKCCHTYYPCYQCHEEEADHPITRWTKVEWDEKAILCGRCHEELSIATYLAHDTCPHCHAAWNPRCEGHYHLYFEMEE</sequence>
<organism evidence="5 6">
    <name type="scientific">Candidatus Kurthia intestinigallinarum</name>
    <dbReference type="NCBI Taxonomy" id="1562256"/>
    <lineage>
        <taxon>Bacteria</taxon>
        <taxon>Bacillati</taxon>
        <taxon>Bacillota</taxon>
        <taxon>Bacilli</taxon>
        <taxon>Bacillales</taxon>
        <taxon>Caryophanaceae</taxon>
        <taxon>Kurthia</taxon>
    </lineage>
</organism>
<dbReference type="PANTHER" id="PTHR28082:SF1">
    <property type="entry name" value="HELPER OF TIM PROTEIN 13"/>
    <property type="match status" value="1"/>
</dbReference>
<evidence type="ECO:0000256" key="3">
    <source>
        <dbReference type="ARBA" id="ARBA00022833"/>
    </source>
</evidence>
<reference evidence="5 6" key="1">
    <citation type="submission" date="2014-11" db="EMBL/GenBank/DDBJ databases">
        <title>Genome sequence and analysis of novel Kurthia sp.</title>
        <authorList>
            <person name="Lawson J.N."/>
            <person name="Gonzalez J.E."/>
            <person name="Rinauldi L."/>
            <person name="Xuan Z."/>
            <person name="Firman A."/>
            <person name="Shaddox L."/>
            <person name="Trudeau A."/>
            <person name="Shah S."/>
            <person name="Reiman D."/>
        </authorList>
    </citation>
    <scope>NUCLEOTIDE SEQUENCE [LARGE SCALE GENOMIC DNA]</scope>
    <source>
        <strain evidence="5 6">3B1D</strain>
    </source>
</reference>
<dbReference type="RefSeq" id="WP_126990060.1">
    <property type="nucleotide sequence ID" value="NZ_JTFC01000026.1"/>
</dbReference>
<dbReference type="OrthoDB" id="882119at2"/>
<dbReference type="GO" id="GO:0045041">
    <property type="term" value="P:protein import into mitochondrial intermembrane space"/>
    <property type="evidence" value="ECO:0007669"/>
    <property type="project" value="TreeGrafter"/>
</dbReference>
<dbReference type="EMBL" id="JTFC01000026">
    <property type="protein sequence ID" value="RUS57169.1"/>
    <property type="molecule type" value="Genomic_DNA"/>
</dbReference>
<gene>
    <name evidence="5" type="ORF">QI30_06165</name>
</gene>
<evidence type="ECO:0000259" key="4">
    <source>
        <dbReference type="PROSITE" id="PS51266"/>
    </source>
</evidence>
<keyword evidence="6" id="KW-1185">Reference proteome</keyword>
<keyword evidence="2" id="KW-0863">Zinc-finger</keyword>
<dbReference type="SUPFAM" id="SSF161219">
    <property type="entry name" value="CHY zinc finger-like"/>
    <property type="match status" value="1"/>
</dbReference>
<name>A0A433RV88_9BACL</name>
<comment type="caution">
    <text evidence="5">The sequence shown here is derived from an EMBL/GenBank/DDBJ whole genome shotgun (WGS) entry which is preliminary data.</text>
</comment>
<dbReference type="PROSITE" id="PS51266">
    <property type="entry name" value="ZF_CHY"/>
    <property type="match status" value="1"/>
</dbReference>
<dbReference type="Pfam" id="PF05495">
    <property type="entry name" value="zf-CHY"/>
    <property type="match status" value="1"/>
</dbReference>
<feature type="domain" description="CHY-type" evidence="4">
    <location>
        <begin position="7"/>
        <end position="87"/>
    </location>
</feature>
<evidence type="ECO:0000256" key="2">
    <source>
        <dbReference type="ARBA" id="ARBA00022771"/>
    </source>
</evidence>
<keyword evidence="1" id="KW-0479">Metal-binding</keyword>
<dbReference type="PANTHER" id="PTHR28082">
    <property type="entry name" value="ZINC FINGER PROTEIN"/>
    <property type="match status" value="1"/>
</dbReference>
<dbReference type="InterPro" id="IPR037274">
    <property type="entry name" value="Znf_CHY_sf"/>
</dbReference>
<dbReference type="InterPro" id="IPR016694">
    <property type="entry name" value="UCP017292"/>
</dbReference>
<dbReference type="GO" id="GO:0008270">
    <property type="term" value="F:zinc ion binding"/>
    <property type="evidence" value="ECO:0007669"/>
    <property type="project" value="UniProtKB-KW"/>
</dbReference>
<dbReference type="AlphaFoldDB" id="A0A433RV88"/>
<evidence type="ECO:0000256" key="1">
    <source>
        <dbReference type="ARBA" id="ARBA00022723"/>
    </source>
</evidence>
<keyword evidence="3" id="KW-0862">Zinc</keyword>
<dbReference type="Proteomes" id="UP000288623">
    <property type="component" value="Unassembled WGS sequence"/>
</dbReference>
<evidence type="ECO:0000313" key="5">
    <source>
        <dbReference type="EMBL" id="RUS57169.1"/>
    </source>
</evidence>
<evidence type="ECO:0000313" key="6">
    <source>
        <dbReference type="Proteomes" id="UP000288623"/>
    </source>
</evidence>
<accession>A0A433RV88</accession>
<dbReference type="PIRSF" id="PIRSF017292">
    <property type="entry name" value="UCP017292_Znf_CHY"/>
    <property type="match status" value="1"/>
</dbReference>
<dbReference type="InterPro" id="IPR008913">
    <property type="entry name" value="Znf_CHY"/>
</dbReference>
<protein>
    <recommendedName>
        <fullName evidence="4">CHY-type domain-containing protein</fullName>
    </recommendedName>
</protein>